<accession>A0A1J5PP47</accession>
<protein>
    <submittedName>
        <fullName evidence="2">Uncharacterized protein</fullName>
    </submittedName>
</protein>
<sequence length="87" mass="9355">MDGLNLSVPGIFMGVHHIKAGSRLPPTGNGKHNLVDPARPASQTRHGVIVHTGQRAIGVLCKNMHLMARSQLLNERNSVTFGTPARL</sequence>
<name>A0A1J5PP47_9ZZZZ</name>
<dbReference type="AlphaFoldDB" id="A0A1J5PP47"/>
<organism evidence="2">
    <name type="scientific">mine drainage metagenome</name>
    <dbReference type="NCBI Taxonomy" id="410659"/>
    <lineage>
        <taxon>unclassified sequences</taxon>
        <taxon>metagenomes</taxon>
        <taxon>ecological metagenomes</taxon>
    </lineage>
</organism>
<comment type="caution">
    <text evidence="2">The sequence shown here is derived from an EMBL/GenBank/DDBJ whole genome shotgun (WGS) entry which is preliminary data.</text>
</comment>
<gene>
    <name evidence="2" type="ORF">GALL_450130</name>
</gene>
<proteinExistence type="predicted"/>
<evidence type="ECO:0000256" key="1">
    <source>
        <dbReference type="SAM" id="MobiDB-lite"/>
    </source>
</evidence>
<evidence type="ECO:0000313" key="2">
    <source>
        <dbReference type="EMBL" id="OIQ73350.1"/>
    </source>
</evidence>
<feature type="region of interest" description="Disordered" evidence="1">
    <location>
        <begin position="23"/>
        <end position="44"/>
    </location>
</feature>
<reference evidence="2" key="1">
    <citation type="submission" date="2016-10" db="EMBL/GenBank/DDBJ databases">
        <title>Sequence of Gallionella enrichment culture.</title>
        <authorList>
            <person name="Poehlein A."/>
            <person name="Muehling M."/>
            <person name="Daniel R."/>
        </authorList>
    </citation>
    <scope>NUCLEOTIDE SEQUENCE</scope>
</reference>
<dbReference type="EMBL" id="MLJW01002900">
    <property type="protein sequence ID" value="OIQ73350.1"/>
    <property type="molecule type" value="Genomic_DNA"/>
</dbReference>